<comment type="similarity">
    <text evidence="1 2">Belongs to the polypeptide deformylase family.</text>
</comment>
<dbReference type="NCBIfam" id="NF001159">
    <property type="entry name" value="PRK00150.1-3"/>
    <property type="match status" value="1"/>
</dbReference>
<dbReference type="GO" id="GO:0042586">
    <property type="term" value="F:peptide deformylase activity"/>
    <property type="evidence" value="ECO:0007669"/>
    <property type="project" value="UniProtKB-UniRule"/>
</dbReference>
<accession>A0A841HZV8</accession>
<feature type="active site" evidence="2">
    <location>
        <position position="160"/>
    </location>
</feature>
<keyword evidence="4" id="KW-1185">Reference proteome</keyword>
<proteinExistence type="inferred from homology"/>
<feature type="binding site" evidence="2">
    <location>
        <position position="159"/>
    </location>
    <ligand>
        <name>Fe cation</name>
        <dbReference type="ChEBI" id="CHEBI:24875"/>
    </ligand>
</feature>
<dbReference type="PRINTS" id="PR01576">
    <property type="entry name" value="PDEFORMYLASE"/>
</dbReference>
<evidence type="ECO:0000256" key="2">
    <source>
        <dbReference type="HAMAP-Rule" id="MF_00163"/>
    </source>
</evidence>
<sequence length="209" mass="23911">MIYPIRLYGDPVLRQKARPVEDVHQTVQVPGFEAVSLKTLAENMLETMYQASGVGLAAPQIGLPIRMFVAAEYADDEEEGDEDRPPRSTVLREMVMINPRLEFLSKKKDVSYQEGCLSIPGIYEEGVARYLEARVRYLDLEGNEQVMEAEDYLARVWQHETDHLNGKFFLDHLPTEVTDSHRKALAEMQRRAKAYLRELREAEAAKGAR</sequence>
<dbReference type="Gene3D" id="3.90.45.10">
    <property type="entry name" value="Peptide deformylase"/>
    <property type="match status" value="1"/>
</dbReference>
<dbReference type="Pfam" id="PF01327">
    <property type="entry name" value="Pep_deformylase"/>
    <property type="match status" value="1"/>
</dbReference>
<comment type="catalytic activity">
    <reaction evidence="2">
        <text>N-terminal N-formyl-L-methionyl-[peptide] + H2O = N-terminal L-methionyl-[peptide] + formate</text>
        <dbReference type="Rhea" id="RHEA:24420"/>
        <dbReference type="Rhea" id="RHEA-COMP:10639"/>
        <dbReference type="Rhea" id="RHEA-COMP:10640"/>
        <dbReference type="ChEBI" id="CHEBI:15377"/>
        <dbReference type="ChEBI" id="CHEBI:15740"/>
        <dbReference type="ChEBI" id="CHEBI:49298"/>
        <dbReference type="ChEBI" id="CHEBI:64731"/>
        <dbReference type="EC" id="3.5.1.88"/>
    </reaction>
</comment>
<dbReference type="NCBIfam" id="TIGR00079">
    <property type="entry name" value="pept_deformyl"/>
    <property type="match status" value="1"/>
</dbReference>
<dbReference type="EC" id="3.5.1.88" evidence="2"/>
<keyword evidence="2" id="KW-0648">Protein biosynthesis</keyword>
<comment type="cofactor">
    <cofactor evidence="2">
        <name>Fe(2+)</name>
        <dbReference type="ChEBI" id="CHEBI:29033"/>
    </cofactor>
    <text evidence="2">Binds 1 Fe(2+) ion.</text>
</comment>
<keyword evidence="2" id="KW-0479">Metal-binding</keyword>
<dbReference type="CDD" id="cd00487">
    <property type="entry name" value="Pep_deformylase"/>
    <property type="match status" value="1"/>
</dbReference>
<dbReference type="InterPro" id="IPR036821">
    <property type="entry name" value="Peptide_deformylase_sf"/>
</dbReference>
<dbReference type="GO" id="GO:0046872">
    <property type="term" value="F:metal ion binding"/>
    <property type="evidence" value="ECO:0007669"/>
    <property type="project" value="UniProtKB-KW"/>
</dbReference>
<keyword evidence="2 3" id="KW-0378">Hydrolase</keyword>
<dbReference type="AlphaFoldDB" id="A0A841HZV8"/>
<dbReference type="RefSeq" id="WP_183986428.1">
    <property type="nucleotide sequence ID" value="NZ_JACHHG010000005.1"/>
</dbReference>
<evidence type="ECO:0000313" key="4">
    <source>
        <dbReference type="Proteomes" id="UP000569951"/>
    </source>
</evidence>
<dbReference type="PIRSF" id="PIRSF004749">
    <property type="entry name" value="Pep_def"/>
    <property type="match status" value="1"/>
</dbReference>
<dbReference type="Proteomes" id="UP000569951">
    <property type="component" value="Unassembled WGS sequence"/>
</dbReference>
<dbReference type="EMBL" id="JACHHG010000005">
    <property type="protein sequence ID" value="MBB6098224.1"/>
    <property type="molecule type" value="Genomic_DNA"/>
</dbReference>
<gene>
    <name evidence="2" type="primary">def</name>
    <name evidence="3" type="ORF">HNR42_001649</name>
</gene>
<comment type="caution">
    <text evidence="3">The sequence shown here is derived from an EMBL/GenBank/DDBJ whole genome shotgun (WGS) entry which is preliminary data.</text>
</comment>
<keyword evidence="2" id="KW-0408">Iron</keyword>
<dbReference type="PANTHER" id="PTHR10458:SF22">
    <property type="entry name" value="PEPTIDE DEFORMYLASE"/>
    <property type="match status" value="1"/>
</dbReference>
<dbReference type="SUPFAM" id="SSF56420">
    <property type="entry name" value="Peptide deformylase"/>
    <property type="match status" value="1"/>
</dbReference>
<organism evidence="3 4">
    <name type="scientific">Deinobacterium chartae</name>
    <dbReference type="NCBI Taxonomy" id="521158"/>
    <lineage>
        <taxon>Bacteria</taxon>
        <taxon>Thermotogati</taxon>
        <taxon>Deinococcota</taxon>
        <taxon>Deinococci</taxon>
        <taxon>Deinococcales</taxon>
        <taxon>Deinococcaceae</taxon>
        <taxon>Deinobacterium</taxon>
    </lineage>
</organism>
<reference evidence="3 4" key="1">
    <citation type="submission" date="2020-08" db="EMBL/GenBank/DDBJ databases">
        <title>Genomic Encyclopedia of Type Strains, Phase IV (KMG-IV): sequencing the most valuable type-strain genomes for metagenomic binning, comparative biology and taxonomic classification.</title>
        <authorList>
            <person name="Goeker M."/>
        </authorList>
    </citation>
    <scope>NUCLEOTIDE SEQUENCE [LARGE SCALE GENOMIC DNA]</scope>
    <source>
        <strain evidence="3 4">DSM 21458</strain>
    </source>
</reference>
<feature type="binding site" evidence="2">
    <location>
        <position position="116"/>
    </location>
    <ligand>
        <name>Fe cation</name>
        <dbReference type="ChEBI" id="CHEBI:24875"/>
    </ligand>
</feature>
<dbReference type="PANTHER" id="PTHR10458">
    <property type="entry name" value="PEPTIDE DEFORMYLASE"/>
    <property type="match status" value="1"/>
</dbReference>
<dbReference type="InterPro" id="IPR023635">
    <property type="entry name" value="Peptide_deformylase"/>
</dbReference>
<dbReference type="HAMAP" id="MF_00163">
    <property type="entry name" value="Pep_deformylase"/>
    <property type="match status" value="1"/>
</dbReference>
<feature type="binding site" evidence="2">
    <location>
        <position position="163"/>
    </location>
    <ligand>
        <name>Fe cation</name>
        <dbReference type="ChEBI" id="CHEBI:24875"/>
    </ligand>
</feature>
<dbReference type="GO" id="GO:0006412">
    <property type="term" value="P:translation"/>
    <property type="evidence" value="ECO:0007669"/>
    <property type="project" value="UniProtKB-UniRule"/>
</dbReference>
<name>A0A841HZV8_9DEIO</name>
<protein>
    <recommendedName>
        <fullName evidence="2">Peptide deformylase</fullName>
        <shortName evidence="2">PDF</shortName>
        <ecNumber evidence="2">3.5.1.88</ecNumber>
    </recommendedName>
    <alternativeName>
        <fullName evidence="2">Polypeptide deformylase</fullName>
    </alternativeName>
</protein>
<comment type="function">
    <text evidence="2">Removes the formyl group from the N-terminal Met of newly synthesized proteins. Requires at least a dipeptide for an efficient rate of reaction. N-terminal L-methionine is a prerequisite for activity but the enzyme has broad specificity at other positions.</text>
</comment>
<evidence type="ECO:0000313" key="3">
    <source>
        <dbReference type="EMBL" id="MBB6098224.1"/>
    </source>
</evidence>
<evidence type="ECO:0000256" key="1">
    <source>
        <dbReference type="ARBA" id="ARBA00010759"/>
    </source>
</evidence>